<dbReference type="GO" id="GO:0051049">
    <property type="term" value="P:regulation of transport"/>
    <property type="evidence" value="ECO:0007669"/>
    <property type="project" value="UniProtKB-ARBA"/>
</dbReference>
<dbReference type="FunFam" id="2.10.25.10:FF:000012">
    <property type="entry name" value="Delta-like protein"/>
    <property type="match status" value="1"/>
</dbReference>
<dbReference type="InterPro" id="IPR001791">
    <property type="entry name" value="Laminin_G"/>
</dbReference>
<feature type="disulfide bond" evidence="15">
    <location>
        <begin position="916"/>
        <end position="925"/>
    </location>
</feature>
<evidence type="ECO:0000256" key="4">
    <source>
        <dbReference type="ARBA" id="ARBA00022536"/>
    </source>
</evidence>
<feature type="domain" description="EGF-like" evidence="21">
    <location>
        <begin position="748"/>
        <end position="802"/>
    </location>
</feature>
<dbReference type="InterPro" id="IPR013032">
    <property type="entry name" value="EGF-like_CS"/>
</dbReference>
<keyword evidence="8" id="KW-0677">Repeat</keyword>
<dbReference type="PANTHER" id="PTHR45836">
    <property type="entry name" value="SLIT HOMOLOG"/>
    <property type="match status" value="1"/>
</dbReference>
<keyword evidence="2" id="KW-0217">Developmental protein</keyword>
<dbReference type="FunFam" id="2.10.25.10:FF:000004">
    <property type="entry name" value="Neurogenic locus notch 1"/>
    <property type="match status" value="2"/>
</dbReference>
<dbReference type="InterPro" id="IPR051355">
    <property type="entry name" value="Notch/Slit_guidance"/>
</dbReference>
<dbReference type="PROSITE" id="PS00010">
    <property type="entry name" value="ASX_HYDROXYL"/>
    <property type="match status" value="25"/>
</dbReference>
<dbReference type="GO" id="GO:0043005">
    <property type="term" value="C:neuron projection"/>
    <property type="evidence" value="ECO:0007669"/>
    <property type="project" value="UniProtKB-ARBA"/>
</dbReference>
<accession>A0A2H5BFB3</accession>
<dbReference type="GO" id="GO:0051241">
    <property type="term" value="P:negative regulation of multicellular organismal process"/>
    <property type="evidence" value="ECO:0007669"/>
    <property type="project" value="UniProtKB-ARBA"/>
</dbReference>
<feature type="disulfide bond" evidence="15">
    <location>
        <begin position="2197"/>
        <end position="2206"/>
    </location>
</feature>
<feature type="disulfide bond" evidence="15">
    <location>
        <begin position="1994"/>
        <end position="2003"/>
    </location>
</feature>
<feature type="domain" description="EGF-like" evidence="21">
    <location>
        <begin position="2254"/>
        <end position="2290"/>
    </location>
</feature>
<proteinExistence type="evidence at transcript level"/>
<dbReference type="FunFam" id="2.10.25.10:FF:000327">
    <property type="entry name" value="neurogenic locus notch homolog protein 4"/>
    <property type="match status" value="1"/>
</dbReference>
<feature type="compositionally biased region" description="Polar residues" evidence="17">
    <location>
        <begin position="107"/>
        <end position="118"/>
    </location>
</feature>
<dbReference type="GO" id="GO:0008593">
    <property type="term" value="P:regulation of Notch signaling pathway"/>
    <property type="evidence" value="ECO:0007669"/>
    <property type="project" value="UniProtKB-ARBA"/>
</dbReference>
<dbReference type="GO" id="GO:0002064">
    <property type="term" value="P:epithelial cell development"/>
    <property type="evidence" value="ECO:0007669"/>
    <property type="project" value="UniProtKB-ARBA"/>
</dbReference>
<feature type="disulfide bond" evidence="15">
    <location>
        <begin position="2060"/>
        <end position="2077"/>
    </location>
</feature>
<feature type="domain" description="EGF-like" evidence="21">
    <location>
        <begin position="324"/>
        <end position="361"/>
    </location>
</feature>
<feature type="domain" description="EGF-like" evidence="21">
    <location>
        <begin position="402"/>
        <end position="438"/>
    </location>
</feature>
<evidence type="ECO:0000256" key="16">
    <source>
        <dbReference type="PROSITE-ProRule" id="PRU00122"/>
    </source>
</evidence>
<dbReference type="GO" id="GO:0061326">
    <property type="term" value="P:renal tubule development"/>
    <property type="evidence" value="ECO:0007669"/>
    <property type="project" value="UniProtKB-ARBA"/>
</dbReference>
<evidence type="ECO:0000256" key="10">
    <source>
        <dbReference type="ARBA" id="ARBA00022837"/>
    </source>
</evidence>
<dbReference type="Gene3D" id="2.10.25.10">
    <property type="entry name" value="Laminin"/>
    <property type="match status" value="37"/>
</dbReference>
<feature type="disulfide bond" evidence="15">
    <location>
        <begin position="1918"/>
        <end position="1927"/>
    </location>
</feature>
<evidence type="ECO:0000256" key="5">
    <source>
        <dbReference type="ARBA" id="ARBA00022553"/>
    </source>
</evidence>
<feature type="domain" description="EGF-like" evidence="21">
    <location>
        <begin position="2129"/>
        <end position="2167"/>
    </location>
</feature>
<dbReference type="InterPro" id="IPR000152">
    <property type="entry name" value="EGF-type_Asp/Asn_hydroxyl_site"/>
</dbReference>
<dbReference type="FunFam" id="2.10.25.10:FF:000143">
    <property type="entry name" value="Protein crumbs 1"/>
    <property type="match status" value="3"/>
</dbReference>
<keyword evidence="12 18" id="KW-0472">Membrane</keyword>
<feature type="domain" description="EGF-like" evidence="21">
    <location>
        <begin position="440"/>
        <end position="479"/>
    </location>
</feature>
<feature type="domain" description="EGF-like" evidence="21">
    <location>
        <begin position="710"/>
        <end position="746"/>
    </location>
</feature>
<dbReference type="CDD" id="cd00110">
    <property type="entry name" value="LamG"/>
    <property type="match status" value="3"/>
</dbReference>
<evidence type="ECO:0000256" key="13">
    <source>
        <dbReference type="ARBA" id="ARBA00023157"/>
    </source>
</evidence>
<feature type="domain" description="EGF-like" evidence="21">
    <location>
        <begin position="1107"/>
        <end position="1150"/>
    </location>
</feature>
<evidence type="ECO:0000256" key="6">
    <source>
        <dbReference type="ARBA" id="ARBA00022692"/>
    </source>
</evidence>
<feature type="domain" description="Laminin G" evidence="20">
    <location>
        <begin position="1197"/>
        <end position="1371"/>
    </location>
</feature>
<protein>
    <submittedName>
        <fullName evidence="22">Crumbs</fullName>
    </submittedName>
</protein>
<feature type="domain" description="EGF-like" evidence="21">
    <location>
        <begin position="283"/>
        <end position="322"/>
    </location>
</feature>
<feature type="domain" description="EGF-like" evidence="21">
    <location>
        <begin position="2169"/>
        <end position="2207"/>
    </location>
</feature>
<feature type="region of interest" description="Disordered" evidence="17">
    <location>
        <begin position="1551"/>
        <end position="1579"/>
    </location>
</feature>
<keyword evidence="11 18" id="KW-1133">Transmembrane helix</keyword>
<dbReference type="Pfam" id="PF02210">
    <property type="entry name" value="Laminin_G_2"/>
    <property type="match status" value="3"/>
</dbReference>
<dbReference type="PRINTS" id="PR00010">
    <property type="entry name" value="EGFBLOOD"/>
</dbReference>
<dbReference type="FunFam" id="2.10.25.10:FF:000029">
    <property type="entry name" value="neurexin-1 isoform X1"/>
    <property type="match status" value="1"/>
</dbReference>
<dbReference type="GO" id="GO:0050877">
    <property type="term" value="P:nervous system process"/>
    <property type="evidence" value="ECO:0007669"/>
    <property type="project" value="UniProtKB-ARBA"/>
</dbReference>
<feature type="disulfide bond" evidence="15">
    <location>
        <begin position="2079"/>
        <end position="2088"/>
    </location>
</feature>
<dbReference type="GO" id="GO:0001764">
    <property type="term" value="P:neuron migration"/>
    <property type="evidence" value="ECO:0007669"/>
    <property type="project" value="UniProtKB-ARBA"/>
</dbReference>
<dbReference type="SUPFAM" id="SSF57184">
    <property type="entry name" value="Growth factor receptor domain"/>
    <property type="match status" value="6"/>
</dbReference>
<dbReference type="SMART" id="SM00181">
    <property type="entry name" value="EGF"/>
    <property type="match status" value="39"/>
</dbReference>
<feature type="disulfide bond" evidence="15">
    <location>
        <begin position="2117"/>
        <end position="2126"/>
    </location>
</feature>
<sequence length="2528" mass="276812">MHMKTTIYAAGVWLLTLLLPSCGQNGNMDRRDRVSLGNTLAYLDYSKNTYLRLNTTIDLTSQIAFSINFRTCSHGQLLYQQGQSGDWFSVALNHQGALVFSWWQNSTTSQKDSPSKETSVVLDSKKDESSKNAENSEKSDSTRGFAHNKWFTADVQFLQGVMTLAVEQGSQTRYQILLSNSTYRRELWDLDLSNGGPLVVGRNFTGCIQEGLSVMLSANDTRSENILWNTCPLETERGCEEDQPDPCWNYPCQNGGSCTRNGANFTCNCPLPYSGQMCELDLGDKGCDLAPCENGGTCLPKTTGTRRYECSCPPGFTGVNCEIEIHECDSFPCQNGGKCLDQVNSFICNCSDTGYKGDLCETNINECIEAPPCEQEAVCSDTPGSFRCQCPVGYAGKTCEVKIEECSSDPCQNNGTCEEHLGYYECKCMEGLTGVNCEENIDDCTPDSCPEENSECVDGVNEFSCVCKAGYTGEPGSCLDIDECASDPCLNGATCFNGEDFFNCTCVPGFIGVTCETELDECESEPCQNGARCRDLVDAFACDCLPGFSGETCQANINECASAPCKNNATCNDMIDGFNCICEPGWEGRLCQFNIDECASNPCQNGAKCTDSVNGYNCTCNAGYEGVHCEIDIDECASSPCLNGATCQDHVDGFECECTATWMGDTCDIIYNACSFDPCKNNASCVTVAPSRNYTCNCLSGFEGQDCQVNIDDCVGHSCPEYQVCVDGVNEFKCACPMGYSGDTCETEVDECLSSPCKNGGTCVDQVGSYKCLCPGATVNLTRYTNDPETVYKTGFSGDNCEVEINECEYDPPICLNDGLCENTNTSFSCLCRNSGGFYNVGVYCEKRKEYCDIVEENDECLNGATCKSFVDGFECVCAPGYKGSRCEMDIDECLSNPCQYNGNCTDKVNGYSCECVPGISGDSCEININECESNPCENEGQCLDKVNGTLEHSVEESAVARWFECNCTDTGFTGDLCEINIDECESSPCQHDGNCTDLVKGFECDCHLAFTGEFCETDIAECDAQPCENGGTCTERSADKEHPDYKHENAHGHDCACLPGFTGTNCETNIDECESDPCIHGLCKDGVNEYACDCSPGYEGVNCETEINECEVYKPCKNGGTCVDLVNDYVCDCIEIDTQPVKYGGKNCSIELTGCAVNACLNGATCVPYLVSDIYEIHNYTCKCPVGFTDFYCKTSTTMSLDGTGFVRIPMSDAQLYFNRTFIDFSFRTTIPSGILFVIEGSQPTESLTVTLEGGNKLILVYLSLLEQGQALLNSPPNTSFNDSNWQNVEIHMNDEESIALVVNRTMNAHPKKRILSPFEFKTFFVGGDGSGTQGGSTNFIGCIRELHLGGSLIKPKEYLEDSTGMTVGCNRKDQCHNPDPCHGNGYCEDLWTDYKCYCRRPFLQPNCATSYTAATFGKNGDSSMAKVAIPPEKAEELKTALKISMFLRTREKEGLVFYIGNDGPSPLTYIAMAVANGSLVVLVKLRPENQVFQFNFTDISDGQQRLVQLHWEGTGLEVWVDDIHHNYTVDNQYELDATYIQFGMMKDSPKAGATTDAPAKRKRRQAPTEENEPIKPWDAGAFKGTIQDFRLGDTPIQFYPINGTTADDSIIVGNMTNVQEGEVTDEVCTNRNPCVNNSTCKDVFFNDYECVCPVGFVGKNCSDIDYCYQTTCPGEESKCVNRDDGFECVSTATFDGSTSFVSYQNDQTHNMTSLRATFRWRSRKINGTILHMAAAPHYITIGMNRGYVEVRYNLGDKDMNISVHPLQIDTADAAWNEGEFVFDKQYISYVVKKQGFKTPVVSYRHSKQNHELVSLLRSNNKIFVGGVEQGYFKQNSDMFMNDDFFKGCLSEIRIGGRLLPFFSLDALGDKSTPKQFPVTTAVAIRDGCHGDPVCETDKCENNSTCEDIFNAYLCHCEDGFNGTYCENNIDDCYEDACLNNGTCVDGIEDFLCACLPGYTGEQCQTEIDECASSPCMNNATCFDLLDGFFCNCSANFTGDLCQVALTDNCDTQPCENNGTCIQVNATENSLVSFNCSCQPGYSGLRCENEIDYCEASPCQNGGTCTSHTDKQTYTCSCSLGYTGSDCESEINECDSSPCQNGAECQNLIGDYECNCTTGWLGKNCDEDINECNSTNSPCHKGVCINNEGSYFCNCGDSGYAGPHCETQINECNTTENLCQNNSTCYDTDGSYQCNCTLGYEGVHCEVANCTHSQCFNGGECLTRNATLTETPFDVTEWYCECPQFYEGDRCDTKGPCVDLPCQNNATCSQDGEEYTCNCTSGWEGKNCSSDIDECSSDPCLNGATCNNTDGSYECFCIPGFTGDNCETNVDECLSEPCQNSGTCVDDINSFRCVCAPGYTGTLCESDIDECDEDPDLCQNNGTCINENGGYKCECYEGYLGDNCELRNPCYEFEPCQNGGLCFLKNGTAELEFGCDCSAGFEGSTCEKADPARKPIVQEDDWVIEVILGVVIGISCLIIILGIIAFIIMAKNKRATRGTYSPSRQEISGSRVEMGNVLKPPPEERLI</sequence>
<dbReference type="InterPro" id="IPR000742">
    <property type="entry name" value="EGF"/>
</dbReference>
<dbReference type="GO" id="GO:0080090">
    <property type="term" value="P:regulation of primary metabolic process"/>
    <property type="evidence" value="ECO:0007669"/>
    <property type="project" value="UniProtKB-ARBA"/>
</dbReference>
<feature type="disulfide bond" evidence="15">
    <location>
        <begin position="1956"/>
        <end position="1965"/>
    </location>
</feature>
<evidence type="ECO:0000256" key="12">
    <source>
        <dbReference type="ARBA" id="ARBA00023136"/>
    </source>
</evidence>
<dbReference type="FunFam" id="2.10.25.10:FF:000565">
    <property type="entry name" value="Predicted protein"/>
    <property type="match status" value="1"/>
</dbReference>
<keyword evidence="7 19" id="KW-0732">Signal</keyword>
<dbReference type="FunFam" id="2.10.25.10:FF:000208">
    <property type="entry name" value="Crumbs 2, cell polarity complex component"/>
    <property type="match status" value="1"/>
</dbReference>
<feature type="domain" description="EGF-like" evidence="21">
    <location>
        <begin position="594"/>
        <end position="630"/>
    </location>
</feature>
<feature type="domain" description="EGF-like" evidence="21">
    <location>
        <begin position="480"/>
        <end position="516"/>
    </location>
</feature>
<feature type="transmembrane region" description="Helical" evidence="18">
    <location>
        <begin position="2463"/>
        <end position="2489"/>
    </location>
</feature>
<dbReference type="GO" id="GO:0016358">
    <property type="term" value="P:dendrite development"/>
    <property type="evidence" value="ECO:0007669"/>
    <property type="project" value="UniProtKB-ARBA"/>
</dbReference>
<feature type="compositionally biased region" description="Basic and acidic residues" evidence="17">
    <location>
        <begin position="123"/>
        <end position="141"/>
    </location>
</feature>
<feature type="domain" description="EGF-like" evidence="21">
    <location>
        <begin position="928"/>
        <end position="979"/>
    </location>
</feature>
<dbReference type="GO" id="GO:0019904">
    <property type="term" value="F:protein domain specific binding"/>
    <property type="evidence" value="ECO:0007669"/>
    <property type="project" value="UniProtKB-ARBA"/>
</dbReference>
<feature type="disulfide bond" evidence="15">
    <location>
        <begin position="2438"/>
        <end position="2447"/>
    </location>
</feature>
<comment type="caution">
    <text evidence="15">Lacks conserved residue(s) required for the propagation of feature annotation.</text>
</comment>
<dbReference type="GO" id="GO:0051093">
    <property type="term" value="P:negative regulation of developmental process"/>
    <property type="evidence" value="ECO:0007669"/>
    <property type="project" value="UniProtKB-ARBA"/>
</dbReference>
<dbReference type="GO" id="GO:0043235">
    <property type="term" value="C:receptor complex"/>
    <property type="evidence" value="ECO:0007669"/>
    <property type="project" value="TreeGrafter"/>
</dbReference>
<keyword evidence="9" id="KW-0221">Differentiation</keyword>
<reference evidence="22" key="1">
    <citation type="journal article" date="2017" name="BMC Dev. Biol.">
        <title>The asymmetric cell division machinery in the spiral-cleaving egg and embryo of the marine annelid Platynereis dumerilii.</title>
        <authorList>
            <person name="Nakama A.B."/>
            <person name="Chou H.C."/>
            <person name="Schneider S.Q."/>
        </authorList>
    </citation>
    <scope>NUCLEOTIDE SEQUENCE</scope>
</reference>
<dbReference type="GO" id="GO:0009952">
    <property type="term" value="P:anterior/posterior pattern specification"/>
    <property type="evidence" value="ECO:0007669"/>
    <property type="project" value="UniProtKB-ARBA"/>
</dbReference>
<feature type="domain" description="EGF-like" evidence="21">
    <location>
        <begin position="2330"/>
        <end position="2366"/>
    </location>
</feature>
<dbReference type="GO" id="GO:0048638">
    <property type="term" value="P:regulation of developmental growth"/>
    <property type="evidence" value="ECO:0007669"/>
    <property type="project" value="UniProtKB-ARBA"/>
</dbReference>
<evidence type="ECO:0000256" key="11">
    <source>
        <dbReference type="ARBA" id="ARBA00022989"/>
    </source>
</evidence>
<feature type="disulfide bond" evidence="15">
    <location>
        <begin position="2356"/>
        <end position="2365"/>
    </location>
</feature>
<evidence type="ECO:0000256" key="7">
    <source>
        <dbReference type="ARBA" id="ARBA00022729"/>
    </source>
</evidence>
<evidence type="ECO:0000256" key="19">
    <source>
        <dbReference type="SAM" id="SignalP"/>
    </source>
</evidence>
<dbReference type="FunFam" id="2.10.25.10:FF:000125">
    <property type="entry name" value="Neurogenic locus notch protein-like"/>
    <property type="match status" value="1"/>
</dbReference>
<keyword evidence="5" id="KW-0597">Phosphoprotein</keyword>
<evidence type="ECO:0000256" key="14">
    <source>
        <dbReference type="ARBA" id="ARBA00023180"/>
    </source>
</evidence>
<dbReference type="GO" id="GO:0035282">
    <property type="term" value="P:segmentation"/>
    <property type="evidence" value="ECO:0007669"/>
    <property type="project" value="UniProtKB-ARBA"/>
</dbReference>
<keyword evidence="3" id="KW-1003">Cell membrane</keyword>
<dbReference type="FunFam" id="2.10.25.10:FF:000173">
    <property type="entry name" value="Neurogenic locus notch protein 2"/>
    <property type="match status" value="1"/>
</dbReference>
<feature type="domain" description="EGF-like" evidence="21">
    <location>
        <begin position="2407"/>
        <end position="2448"/>
    </location>
</feature>
<dbReference type="SUPFAM" id="SSF57196">
    <property type="entry name" value="EGF/Laminin"/>
    <property type="match status" value="18"/>
</dbReference>
<dbReference type="GO" id="GO:0005911">
    <property type="term" value="C:cell-cell junction"/>
    <property type="evidence" value="ECO:0007669"/>
    <property type="project" value="UniProtKB-ARBA"/>
</dbReference>
<feature type="disulfide bond" evidence="15">
    <location>
        <begin position="736"/>
        <end position="745"/>
    </location>
</feature>
<dbReference type="PROSITE" id="PS01186">
    <property type="entry name" value="EGF_2"/>
    <property type="match status" value="27"/>
</dbReference>
<feature type="domain" description="EGF-like" evidence="21">
    <location>
        <begin position="1373"/>
        <end position="1410"/>
    </location>
</feature>
<dbReference type="InterPro" id="IPR001881">
    <property type="entry name" value="EGF-like_Ca-bd_dom"/>
</dbReference>
<dbReference type="InterPro" id="IPR013320">
    <property type="entry name" value="ConA-like_dom_sf"/>
</dbReference>
<dbReference type="GO" id="GO:0005509">
    <property type="term" value="F:calcium ion binding"/>
    <property type="evidence" value="ECO:0007669"/>
    <property type="project" value="InterPro"/>
</dbReference>
<evidence type="ECO:0000313" key="22">
    <source>
        <dbReference type="EMBL" id="AUG84418.1"/>
    </source>
</evidence>
<dbReference type="GO" id="GO:0048598">
    <property type="term" value="P:embryonic morphogenesis"/>
    <property type="evidence" value="ECO:0007669"/>
    <property type="project" value="UniProtKB-ARBA"/>
</dbReference>
<dbReference type="GO" id="GO:0009986">
    <property type="term" value="C:cell surface"/>
    <property type="evidence" value="ECO:0007669"/>
    <property type="project" value="TreeGrafter"/>
</dbReference>
<feature type="disulfide bond" evidence="15">
    <location>
        <begin position="506"/>
        <end position="515"/>
    </location>
</feature>
<dbReference type="InterPro" id="IPR049883">
    <property type="entry name" value="NOTCH1_EGF-like"/>
</dbReference>
<feature type="disulfide bond" evidence="16">
    <location>
        <begin position="1344"/>
        <end position="1371"/>
    </location>
</feature>
<dbReference type="GO" id="GO:0030097">
    <property type="term" value="P:hemopoiesis"/>
    <property type="evidence" value="ECO:0007669"/>
    <property type="project" value="UniProtKB-ARBA"/>
</dbReference>
<keyword evidence="10" id="KW-0106">Calcium</keyword>
<dbReference type="GO" id="GO:0048871">
    <property type="term" value="P:multicellular organismal-level homeostasis"/>
    <property type="evidence" value="ECO:0007669"/>
    <property type="project" value="UniProtKB-ARBA"/>
</dbReference>
<dbReference type="EMBL" id="MG197668">
    <property type="protein sequence ID" value="AUG84418.1"/>
    <property type="molecule type" value="mRNA"/>
</dbReference>
<organism evidence="22">
    <name type="scientific">Platynereis dumerilii</name>
    <name type="common">Dumeril's clam worm</name>
    <dbReference type="NCBI Taxonomy" id="6359"/>
    <lineage>
        <taxon>Eukaryota</taxon>
        <taxon>Metazoa</taxon>
        <taxon>Spiralia</taxon>
        <taxon>Lophotrochozoa</taxon>
        <taxon>Annelida</taxon>
        <taxon>Polychaeta</taxon>
        <taxon>Errantia</taxon>
        <taxon>Phyllodocida</taxon>
        <taxon>Nereididae</taxon>
        <taxon>Platynereis</taxon>
    </lineage>
</organism>
<feature type="domain" description="EGF-like" evidence="21">
    <location>
        <begin position="632"/>
        <end position="668"/>
    </location>
</feature>
<feature type="disulfide bond" evidence="15">
    <location>
        <begin position="582"/>
        <end position="591"/>
    </location>
</feature>
<evidence type="ECO:0000256" key="9">
    <source>
        <dbReference type="ARBA" id="ARBA00022782"/>
    </source>
</evidence>
<feature type="domain" description="EGF-like" evidence="21">
    <location>
        <begin position="1070"/>
        <end position="1105"/>
    </location>
</feature>
<dbReference type="FunFam" id="2.10.25.10:FF:000391">
    <property type="entry name" value="Weary, isoform C"/>
    <property type="match status" value="1"/>
</dbReference>
<feature type="domain" description="EGF-like" evidence="21">
    <location>
        <begin position="2292"/>
        <end position="2328"/>
    </location>
</feature>
<dbReference type="GO" id="GO:0048646">
    <property type="term" value="P:anatomical structure formation involved in morphogenesis"/>
    <property type="evidence" value="ECO:0007669"/>
    <property type="project" value="UniProtKB-ARBA"/>
</dbReference>
<evidence type="ECO:0000259" key="21">
    <source>
        <dbReference type="PROSITE" id="PS50026"/>
    </source>
</evidence>
<dbReference type="SMART" id="SM00179">
    <property type="entry name" value="EGF_CA"/>
    <property type="match status" value="38"/>
</dbReference>
<feature type="domain" description="EGF-like" evidence="21">
    <location>
        <begin position="1892"/>
        <end position="1928"/>
    </location>
</feature>
<evidence type="ECO:0000256" key="18">
    <source>
        <dbReference type="SAM" id="Phobius"/>
    </source>
</evidence>
<dbReference type="GO" id="GO:0051240">
    <property type="term" value="P:positive regulation of multicellular organismal process"/>
    <property type="evidence" value="ECO:0007669"/>
    <property type="project" value="UniProtKB-ARBA"/>
</dbReference>
<feature type="domain" description="EGF-like" evidence="21">
    <location>
        <begin position="2051"/>
        <end position="2089"/>
    </location>
</feature>
<dbReference type="PROSITE" id="PS50026">
    <property type="entry name" value="EGF_3"/>
    <property type="match status" value="38"/>
</dbReference>
<feature type="disulfide bond" evidence="15">
    <location>
        <begin position="390"/>
        <end position="399"/>
    </location>
</feature>
<feature type="domain" description="EGF-like" evidence="21">
    <location>
        <begin position="981"/>
        <end position="1017"/>
    </location>
</feature>
<dbReference type="PROSITE" id="PS50025">
    <property type="entry name" value="LAM_G_DOMAIN"/>
    <property type="match status" value="4"/>
</dbReference>
<feature type="domain" description="Laminin G" evidence="20">
    <location>
        <begin position="1418"/>
        <end position="1630"/>
    </location>
</feature>
<feature type="domain" description="EGF-like" evidence="21">
    <location>
        <begin position="804"/>
        <end position="846"/>
    </location>
</feature>
<feature type="domain" description="EGF-like" evidence="21">
    <location>
        <begin position="556"/>
        <end position="592"/>
    </location>
</feature>
<feature type="disulfide bond" evidence="15">
    <location>
        <begin position="269"/>
        <end position="278"/>
    </location>
</feature>
<comment type="subcellular location">
    <subcellularLocation>
        <location evidence="1">Apical cell membrane</location>
        <topology evidence="1">Single-pass type I membrane protein</topology>
    </subcellularLocation>
</comment>
<feature type="disulfide bond" evidence="15">
    <location>
        <begin position="1654"/>
        <end position="1663"/>
    </location>
</feature>
<dbReference type="Gene3D" id="2.60.120.200">
    <property type="match status" value="4"/>
</dbReference>
<keyword evidence="6 18" id="KW-0812">Transmembrane</keyword>
<dbReference type="PROSITE" id="PS00022">
    <property type="entry name" value="EGF_1"/>
    <property type="match status" value="30"/>
</dbReference>
<evidence type="ECO:0000256" key="8">
    <source>
        <dbReference type="ARBA" id="ARBA00022737"/>
    </source>
</evidence>
<dbReference type="Pfam" id="PF07645">
    <property type="entry name" value="EGF_CA"/>
    <property type="match status" value="4"/>
</dbReference>
<feature type="disulfide bond" evidence="15">
    <location>
        <begin position="878"/>
        <end position="887"/>
    </location>
</feature>
<dbReference type="GO" id="GO:0016324">
    <property type="term" value="C:apical plasma membrane"/>
    <property type="evidence" value="ECO:0007669"/>
    <property type="project" value="UniProtKB-SubCell"/>
</dbReference>
<dbReference type="GO" id="GO:0009967">
    <property type="term" value="P:positive regulation of signal transduction"/>
    <property type="evidence" value="ECO:0007669"/>
    <property type="project" value="UniProtKB-ARBA"/>
</dbReference>
<feature type="signal peptide" evidence="19">
    <location>
        <begin position="1"/>
        <end position="23"/>
    </location>
</feature>
<keyword evidence="14" id="KW-0325">Glycoprotein</keyword>
<dbReference type="SMART" id="SM00282">
    <property type="entry name" value="LamG"/>
    <property type="match status" value="3"/>
</dbReference>
<feature type="disulfide bond" evidence="15">
    <location>
        <begin position="1058"/>
        <end position="1067"/>
    </location>
</feature>
<feature type="disulfide bond" evidence="15">
    <location>
        <begin position="1185"/>
        <end position="1194"/>
    </location>
</feature>
<dbReference type="FunFam" id="2.10.25.10:FF:000172">
    <property type="entry name" value="FAT atypical cadherin 3"/>
    <property type="match status" value="1"/>
</dbReference>
<feature type="domain" description="EGF-like" evidence="21">
    <location>
        <begin position="243"/>
        <end position="279"/>
    </location>
</feature>
<feature type="domain" description="EGF-like" evidence="21">
    <location>
        <begin position="1019"/>
        <end position="1068"/>
    </location>
</feature>
<feature type="disulfide bond" evidence="15">
    <location>
        <begin position="428"/>
        <end position="437"/>
    </location>
</feature>
<feature type="disulfide bond" evidence="15">
    <location>
        <begin position="312"/>
        <end position="321"/>
    </location>
</feature>
<feature type="domain" description="EGF-like" evidence="21">
    <location>
        <begin position="1152"/>
        <end position="1195"/>
    </location>
</feature>
<feature type="disulfide bond" evidence="15">
    <location>
        <begin position="2396"/>
        <end position="2405"/>
    </location>
</feature>
<dbReference type="GO" id="GO:0009792">
    <property type="term" value="P:embryo development ending in birth or egg hatching"/>
    <property type="evidence" value="ECO:0007669"/>
    <property type="project" value="UniProtKB-ARBA"/>
</dbReference>
<dbReference type="InterPro" id="IPR018097">
    <property type="entry name" value="EGF_Ca-bd_CS"/>
</dbReference>
<dbReference type="InterPro" id="IPR009030">
    <property type="entry name" value="Growth_fac_rcpt_cys_sf"/>
</dbReference>
<dbReference type="GO" id="GO:0060562">
    <property type="term" value="P:epithelial tube morphogenesis"/>
    <property type="evidence" value="ECO:0007669"/>
    <property type="project" value="UniProtKB-ARBA"/>
</dbReference>
<feature type="domain" description="EGF-like" evidence="21">
    <location>
        <begin position="1968"/>
        <end position="2004"/>
    </location>
</feature>
<feature type="disulfide bond" evidence="15">
    <location>
        <begin position="1074"/>
        <end position="1084"/>
    </location>
</feature>
<feature type="disulfide bond" evidence="15">
    <location>
        <begin position="658"/>
        <end position="667"/>
    </location>
</feature>
<feature type="disulfide bond" evidence="15">
    <location>
        <begin position="1095"/>
        <end position="1104"/>
    </location>
</feature>
<feature type="region of interest" description="Disordered" evidence="17">
    <location>
        <begin position="107"/>
        <end position="142"/>
    </location>
</feature>
<feature type="domain" description="EGF-like" evidence="21">
    <location>
        <begin position="2007"/>
        <end position="2049"/>
    </location>
</feature>
<dbReference type="Pfam" id="PF12661">
    <property type="entry name" value="hEGF"/>
    <property type="match status" value="8"/>
</dbReference>
<evidence type="ECO:0000256" key="15">
    <source>
        <dbReference type="PROSITE-ProRule" id="PRU00076"/>
    </source>
</evidence>
<feature type="domain" description="Laminin G" evidence="20">
    <location>
        <begin position="40"/>
        <end position="239"/>
    </location>
</feature>
<name>A0A2H5BFB3_PLADU</name>
<dbReference type="GO" id="GO:0048863">
    <property type="term" value="P:stem cell differentiation"/>
    <property type="evidence" value="ECO:0007669"/>
    <property type="project" value="UniProtKB-ARBA"/>
</dbReference>
<feature type="domain" description="EGF-like" evidence="21">
    <location>
        <begin position="670"/>
        <end position="708"/>
    </location>
</feature>
<feature type="chain" id="PRO_5014196905" evidence="19">
    <location>
        <begin position="24"/>
        <end position="2528"/>
    </location>
</feature>
<evidence type="ECO:0000256" key="1">
    <source>
        <dbReference type="ARBA" id="ARBA00004247"/>
    </source>
</evidence>
<feature type="domain" description="EGF-like" evidence="21">
    <location>
        <begin position="2368"/>
        <end position="2406"/>
    </location>
</feature>
<dbReference type="GO" id="GO:0048592">
    <property type="term" value="P:eye morphogenesis"/>
    <property type="evidence" value="ECO:0007669"/>
    <property type="project" value="UniProtKB-ARBA"/>
</dbReference>
<dbReference type="CDD" id="cd00054">
    <property type="entry name" value="EGF_CA"/>
    <property type="match status" value="27"/>
</dbReference>
<dbReference type="FunFam" id="2.10.25.10:FF:000122">
    <property type="entry name" value="Protein crumbs homolog 2"/>
    <property type="match status" value="4"/>
</dbReference>
<dbReference type="Pfam" id="PF00008">
    <property type="entry name" value="EGF"/>
    <property type="match status" value="18"/>
</dbReference>
<feature type="disulfide bond" evidence="15">
    <location>
        <begin position="1400"/>
        <end position="1409"/>
    </location>
</feature>
<feature type="disulfide bond" evidence="15">
    <location>
        <begin position="620"/>
        <end position="629"/>
    </location>
</feature>
<feature type="domain" description="Laminin G" evidence="20">
    <location>
        <begin position="1692"/>
        <end position="1890"/>
    </location>
</feature>
<feature type="disulfide bond" evidence="15">
    <location>
        <begin position="679"/>
        <end position="696"/>
    </location>
</feature>
<feature type="domain" description="EGF-like" evidence="21">
    <location>
        <begin position="518"/>
        <end position="554"/>
    </location>
</feature>
<feature type="disulfide bond" evidence="15">
    <location>
        <begin position="544"/>
        <end position="553"/>
    </location>
</feature>
<feature type="domain" description="EGF-like" evidence="21">
    <location>
        <begin position="890"/>
        <end position="926"/>
    </location>
</feature>
<evidence type="ECO:0000256" key="2">
    <source>
        <dbReference type="ARBA" id="ARBA00022473"/>
    </source>
</evidence>
<dbReference type="PROSITE" id="PS01187">
    <property type="entry name" value="EGF_CA"/>
    <property type="match status" value="11"/>
</dbReference>
<evidence type="ECO:0000256" key="17">
    <source>
        <dbReference type="SAM" id="MobiDB-lite"/>
    </source>
</evidence>
<dbReference type="GO" id="GO:0007411">
    <property type="term" value="P:axon guidance"/>
    <property type="evidence" value="ECO:0007669"/>
    <property type="project" value="TreeGrafter"/>
</dbReference>
<dbReference type="GO" id="GO:0060255">
    <property type="term" value="P:regulation of macromolecule metabolic process"/>
    <property type="evidence" value="ECO:0007669"/>
    <property type="project" value="UniProtKB-ARBA"/>
</dbReference>
<dbReference type="PANTHER" id="PTHR45836:SF13">
    <property type="entry name" value="PROTEIN CRUMBS"/>
    <property type="match status" value="1"/>
</dbReference>
<evidence type="ECO:0000256" key="3">
    <source>
        <dbReference type="ARBA" id="ARBA00022475"/>
    </source>
</evidence>
<feature type="disulfide bond" evidence="15">
    <location>
        <begin position="2280"/>
        <end position="2289"/>
    </location>
</feature>
<dbReference type="GO" id="GO:0007219">
    <property type="term" value="P:Notch signaling pathway"/>
    <property type="evidence" value="ECO:0007669"/>
    <property type="project" value="TreeGrafter"/>
</dbReference>
<feature type="domain" description="EGF-like" evidence="21">
    <location>
        <begin position="848"/>
        <end position="888"/>
    </location>
</feature>
<keyword evidence="13 15" id="KW-1015">Disulfide bond</keyword>
<feature type="disulfide bond" evidence="15">
    <location>
        <begin position="2318"/>
        <end position="2327"/>
    </location>
</feature>
<feature type="domain" description="EGF-like" evidence="21">
    <location>
        <begin position="2091"/>
        <end position="2127"/>
    </location>
</feature>
<dbReference type="FunFam" id="2.10.25.10:FF:000472">
    <property type="entry name" value="Uncharacterized protein, isoform A"/>
    <property type="match status" value="4"/>
</dbReference>
<evidence type="ECO:0000259" key="20">
    <source>
        <dbReference type="PROSITE" id="PS50025"/>
    </source>
</evidence>
<dbReference type="SUPFAM" id="SSF49899">
    <property type="entry name" value="Concanavalin A-like lectins/glucanases"/>
    <property type="match status" value="4"/>
</dbReference>
<feature type="disulfide bond" evidence="15">
    <location>
        <begin position="1007"/>
        <end position="1016"/>
    </location>
</feature>
<feature type="disulfide bond" evidence="15">
    <location>
        <begin position="698"/>
        <end position="707"/>
    </location>
</feature>
<feature type="domain" description="EGF-like" evidence="21">
    <location>
        <begin position="363"/>
        <end position="400"/>
    </location>
</feature>
<keyword evidence="4 15" id="KW-0245">EGF-like domain</keyword>
<feature type="domain" description="EGF-like" evidence="21">
    <location>
        <begin position="1626"/>
        <end position="1664"/>
    </location>
</feature>
<feature type="disulfide bond" evidence="15">
    <location>
        <begin position="2039"/>
        <end position="2048"/>
    </location>
</feature>
<feature type="domain" description="EGF-like" evidence="21">
    <location>
        <begin position="1930"/>
        <end position="1966"/>
    </location>
</feature>